<gene>
    <name evidence="2" type="ORF">BRZCDTV_282</name>
</gene>
<protein>
    <submittedName>
        <fullName evidence="2">Transmembrane domain-containing protein</fullName>
    </submittedName>
</protein>
<keyword evidence="3" id="KW-1185">Reference proteome</keyword>
<organism evidence="2">
    <name type="scientific">Brazilian cedratvirus IHUMI</name>
    <dbReference type="NCBI Taxonomy" id="2126980"/>
    <lineage>
        <taxon>Viruses</taxon>
        <taxon>Pithoviruses</taxon>
        <taxon>Orthocedratvirinae</taxon>
        <taxon>Alphacedratvirus</taxon>
        <taxon>Alphacedratvirus brasiliense</taxon>
    </lineage>
</organism>
<evidence type="ECO:0000313" key="2">
    <source>
        <dbReference type="EMBL" id="SPN79333.1"/>
    </source>
</evidence>
<keyword evidence="2" id="KW-0472">Membrane</keyword>
<feature type="compositionally biased region" description="Acidic residues" evidence="1">
    <location>
        <begin position="127"/>
        <end position="141"/>
    </location>
</feature>
<evidence type="ECO:0000256" key="1">
    <source>
        <dbReference type="SAM" id="MobiDB-lite"/>
    </source>
</evidence>
<name>A0A2R8FEA4_9VIRU</name>
<sequence length="150" mass="17167">MDSLKHPGTVLSTVSLVGLLGTSAYFYKKLGDLEEELNKFSDVVVRMDRAVNQEESTKVQLESVTMAVRKYGQTLGEMKEIMDSIDLATKENERKIRAILERMEEEGMEVDLKKKRRSKKGKKVVQSEEEDDSGDDSDDYLEDLKKKKKK</sequence>
<evidence type="ECO:0000313" key="3">
    <source>
        <dbReference type="Proteomes" id="UP000273054"/>
    </source>
</evidence>
<dbReference type="EMBL" id="LT994651">
    <property type="protein sequence ID" value="SPN79333.1"/>
    <property type="molecule type" value="Genomic_DNA"/>
</dbReference>
<feature type="region of interest" description="Disordered" evidence="1">
    <location>
        <begin position="110"/>
        <end position="150"/>
    </location>
</feature>
<proteinExistence type="predicted"/>
<keyword evidence="2" id="KW-0812">Transmembrane</keyword>
<dbReference type="Proteomes" id="UP000273054">
    <property type="component" value="Segment"/>
</dbReference>
<accession>A0A2R8FEA4</accession>
<feature type="compositionally biased region" description="Basic residues" evidence="1">
    <location>
        <begin position="113"/>
        <end position="123"/>
    </location>
</feature>
<reference evidence="2" key="1">
    <citation type="submission" date="2018-03" db="EMBL/GenBank/DDBJ databases">
        <authorList>
            <consortium name="Urmite Genomes"/>
        </authorList>
    </citation>
    <scope>NUCLEOTIDE SEQUENCE [LARGE SCALE GENOMIC DNA]</scope>
    <source>
        <strain evidence="2">IHUMI-27.7</strain>
    </source>
</reference>